<dbReference type="EMBL" id="GDJX01003988">
    <property type="protein sequence ID" value="JAT63948.1"/>
    <property type="molecule type" value="Transcribed_RNA"/>
</dbReference>
<dbReference type="PRINTS" id="PR00111">
    <property type="entry name" value="ABHYDROLASE"/>
</dbReference>
<evidence type="ECO:0000313" key="3">
    <source>
        <dbReference type="EMBL" id="JAT63948.1"/>
    </source>
</evidence>
<proteinExistence type="predicted"/>
<feature type="domain" description="AB hydrolase-1" evidence="2">
    <location>
        <begin position="170"/>
        <end position="428"/>
    </location>
</feature>
<feature type="compositionally biased region" description="Pro residues" evidence="1">
    <location>
        <begin position="1"/>
        <end position="14"/>
    </location>
</feature>
<organism evidence="3">
    <name type="scientific">Anthurium amnicola</name>
    <dbReference type="NCBI Taxonomy" id="1678845"/>
    <lineage>
        <taxon>Eukaryota</taxon>
        <taxon>Viridiplantae</taxon>
        <taxon>Streptophyta</taxon>
        <taxon>Embryophyta</taxon>
        <taxon>Tracheophyta</taxon>
        <taxon>Spermatophyta</taxon>
        <taxon>Magnoliopsida</taxon>
        <taxon>Liliopsida</taxon>
        <taxon>Araceae</taxon>
        <taxon>Pothoideae</taxon>
        <taxon>Potheae</taxon>
        <taxon>Anthurium</taxon>
    </lineage>
</organism>
<dbReference type="GO" id="GO:0003824">
    <property type="term" value="F:catalytic activity"/>
    <property type="evidence" value="ECO:0007669"/>
    <property type="project" value="InterPro"/>
</dbReference>
<sequence>SSLPPSRYPVPPPSLSVSPHRDDVDPRVTSKPNRFLNDVDPTESWDSCPIHHVCSNQAQYFHAVSRGGYYKGAAKLVGRGLLSAAGDDFGVAMPVAWSIAGSEALGSRVGLGSSGFPPFLPREVEWIRDPAARRMARRIERLPVQISFAKSAIMSSCVRPFRPGEAKLPVVLLHGFDSSCLEWSYSYPLLEEAGLETWALDVLGWGFSELGTLSRCHVDAKREHLYQLWRSYIRRPMILVGPSLGAAVAIDFAAHYPKAVSKLVLINASVYTEGTGILAKLPKFAAYAGVSLLKSMPLRFYANTLAFNNISFSSNIDWTNVSTCTQLPFLCMEGHQCKQVTWAKVGRLHCLMPWWEDATVDFMASGGYNVSSHIKKINLKSIIIWGKEDRIVSHALASRLSNDMIDTHLHRIPGCGHLPHVEKPAVVVKSIVKFTYSNT</sequence>
<dbReference type="AlphaFoldDB" id="A0A1D1ZAL6"/>
<dbReference type="PANTHER" id="PTHR43689:SF8">
    <property type="entry name" value="ALPHA_BETA-HYDROLASES SUPERFAMILY PROTEIN"/>
    <property type="match status" value="1"/>
</dbReference>
<dbReference type="InterPro" id="IPR000073">
    <property type="entry name" value="AB_hydrolase_1"/>
</dbReference>
<dbReference type="PANTHER" id="PTHR43689">
    <property type="entry name" value="HYDROLASE"/>
    <property type="match status" value="1"/>
</dbReference>
<reference evidence="3" key="1">
    <citation type="submission" date="2015-07" db="EMBL/GenBank/DDBJ databases">
        <title>Transcriptome Assembly of Anthurium amnicola.</title>
        <authorList>
            <person name="Suzuki J."/>
        </authorList>
    </citation>
    <scope>NUCLEOTIDE SEQUENCE</scope>
</reference>
<dbReference type="PRINTS" id="PR00412">
    <property type="entry name" value="EPOXHYDRLASE"/>
</dbReference>
<accession>A0A1D1ZAL6</accession>
<evidence type="ECO:0000259" key="2">
    <source>
        <dbReference type="Pfam" id="PF12697"/>
    </source>
</evidence>
<feature type="region of interest" description="Disordered" evidence="1">
    <location>
        <begin position="1"/>
        <end position="35"/>
    </location>
</feature>
<feature type="compositionally biased region" description="Basic and acidic residues" evidence="1">
    <location>
        <begin position="19"/>
        <end position="28"/>
    </location>
</feature>
<evidence type="ECO:0000256" key="1">
    <source>
        <dbReference type="SAM" id="MobiDB-lite"/>
    </source>
</evidence>
<dbReference type="Gene3D" id="3.40.50.1820">
    <property type="entry name" value="alpha/beta hydrolase"/>
    <property type="match status" value="1"/>
</dbReference>
<dbReference type="InterPro" id="IPR029058">
    <property type="entry name" value="AB_hydrolase_fold"/>
</dbReference>
<name>A0A1D1ZAL6_9ARAE</name>
<gene>
    <name evidence="3" type="primary">ABHD6_0</name>
    <name evidence="3" type="ORF">g.63210</name>
</gene>
<feature type="non-terminal residue" evidence="3">
    <location>
        <position position="1"/>
    </location>
</feature>
<dbReference type="Pfam" id="PF12697">
    <property type="entry name" value="Abhydrolase_6"/>
    <property type="match status" value="1"/>
</dbReference>
<protein>
    <submittedName>
        <fullName evidence="3">Monoacylglycerol lipase ABHD6</fullName>
    </submittedName>
</protein>
<dbReference type="InterPro" id="IPR000639">
    <property type="entry name" value="Epox_hydrolase-like"/>
</dbReference>
<dbReference type="SUPFAM" id="SSF53474">
    <property type="entry name" value="alpha/beta-Hydrolases"/>
    <property type="match status" value="1"/>
</dbReference>